<dbReference type="AlphaFoldDB" id="A0A1F4UHK0"/>
<dbReference type="Pfam" id="PF01040">
    <property type="entry name" value="UbiA"/>
    <property type="match status" value="1"/>
</dbReference>
<name>A0A1F4UHK0_UNCKA</name>
<evidence type="ECO:0000313" key="7">
    <source>
        <dbReference type="Proteomes" id="UP000176583"/>
    </source>
</evidence>
<evidence type="ECO:0000256" key="3">
    <source>
        <dbReference type="ARBA" id="ARBA00022989"/>
    </source>
</evidence>
<keyword evidence="4 5" id="KW-0472">Membrane</keyword>
<dbReference type="GO" id="GO:0005886">
    <property type="term" value="C:plasma membrane"/>
    <property type="evidence" value="ECO:0007669"/>
    <property type="project" value="TreeGrafter"/>
</dbReference>
<evidence type="ECO:0000256" key="2">
    <source>
        <dbReference type="ARBA" id="ARBA00022692"/>
    </source>
</evidence>
<dbReference type="GO" id="GO:0009247">
    <property type="term" value="P:glycolipid biosynthetic process"/>
    <property type="evidence" value="ECO:0007669"/>
    <property type="project" value="TreeGrafter"/>
</dbReference>
<feature type="transmembrane region" description="Helical" evidence="5">
    <location>
        <begin position="44"/>
        <end position="64"/>
    </location>
</feature>
<feature type="transmembrane region" description="Helical" evidence="5">
    <location>
        <begin position="208"/>
        <end position="227"/>
    </location>
</feature>
<evidence type="ECO:0008006" key="8">
    <source>
        <dbReference type="Google" id="ProtNLM"/>
    </source>
</evidence>
<dbReference type="InterPro" id="IPR039653">
    <property type="entry name" value="Prenyltransferase"/>
</dbReference>
<dbReference type="EMBL" id="MEUW01000021">
    <property type="protein sequence ID" value="OGC44416.1"/>
    <property type="molecule type" value="Genomic_DNA"/>
</dbReference>
<dbReference type="Gene3D" id="1.10.357.140">
    <property type="entry name" value="UbiA prenyltransferase"/>
    <property type="match status" value="1"/>
</dbReference>
<feature type="transmembrane region" description="Helical" evidence="5">
    <location>
        <begin position="85"/>
        <end position="106"/>
    </location>
</feature>
<dbReference type="CDD" id="cd13963">
    <property type="entry name" value="PT_UbiA_2"/>
    <property type="match status" value="1"/>
</dbReference>
<sequence>MLYRYLKNVLGSARPRQWLKNLALLAAPFFRAEILNAGVLPRFITAFIVFSLLSSAAYIFNDVVDRSRDRRHPIKKDRPIASGRFSVPAALLTSAILATGTLIFAAANFNRYFLGTAIAFTALQLTYSLLIRNVIIMDALWVAAAFVLRVYAGAFVLPTPISSWLVLSTIGLSLLLAFGKRRSERTLLSKLHRRLLTRETLRHYPDTLLDSMIAMSATYTTLAYSIFSFQTSPTGSKFLTDLLPETLSSPKWALLTVPVVIYGVARYLYIVYEKKEGESPEKVILTDLPILGTVAAWVIATFIILYVL</sequence>
<accession>A0A1F4UHK0</accession>
<dbReference type="PANTHER" id="PTHR11048:SF5">
    <property type="entry name" value="DECAPRENYL-PHOSPHATE PHOSPHORIBOSYLTRANSFERASE"/>
    <property type="match status" value="1"/>
</dbReference>
<protein>
    <recommendedName>
        <fullName evidence="8">Phosphoribose diphosphate--decaprenyl-phosphate phosphoribosyltransferase</fullName>
    </recommendedName>
</protein>
<evidence type="ECO:0000313" key="6">
    <source>
        <dbReference type="EMBL" id="OGC44416.1"/>
    </source>
</evidence>
<dbReference type="InterPro" id="IPR044878">
    <property type="entry name" value="UbiA_sf"/>
</dbReference>
<evidence type="ECO:0000256" key="1">
    <source>
        <dbReference type="ARBA" id="ARBA00004141"/>
    </source>
</evidence>
<dbReference type="Proteomes" id="UP000176583">
    <property type="component" value="Unassembled WGS sequence"/>
</dbReference>
<feature type="transmembrane region" description="Helical" evidence="5">
    <location>
        <begin position="284"/>
        <end position="307"/>
    </location>
</feature>
<dbReference type="STRING" id="1802613.A2V54_03505"/>
<comment type="caution">
    <text evidence="6">The sequence shown here is derived from an EMBL/GenBank/DDBJ whole genome shotgun (WGS) entry which is preliminary data.</text>
</comment>
<proteinExistence type="predicted"/>
<dbReference type="PANTHER" id="PTHR11048">
    <property type="entry name" value="PRENYLTRANSFERASES"/>
    <property type="match status" value="1"/>
</dbReference>
<organism evidence="6 7">
    <name type="scientific">candidate division WWE3 bacterium RBG_19FT_COMBO_53_11</name>
    <dbReference type="NCBI Taxonomy" id="1802613"/>
    <lineage>
        <taxon>Bacteria</taxon>
        <taxon>Katanobacteria</taxon>
    </lineage>
</organism>
<evidence type="ECO:0000256" key="5">
    <source>
        <dbReference type="SAM" id="Phobius"/>
    </source>
</evidence>
<reference evidence="6 7" key="1">
    <citation type="journal article" date="2016" name="Nat. Commun.">
        <title>Thousands of microbial genomes shed light on interconnected biogeochemical processes in an aquifer system.</title>
        <authorList>
            <person name="Anantharaman K."/>
            <person name="Brown C.T."/>
            <person name="Hug L.A."/>
            <person name="Sharon I."/>
            <person name="Castelle C.J."/>
            <person name="Probst A.J."/>
            <person name="Thomas B.C."/>
            <person name="Singh A."/>
            <person name="Wilkins M.J."/>
            <person name="Karaoz U."/>
            <person name="Brodie E.L."/>
            <person name="Williams K.H."/>
            <person name="Hubbard S.S."/>
            <person name="Banfield J.F."/>
        </authorList>
    </citation>
    <scope>NUCLEOTIDE SEQUENCE [LARGE SCALE GENOMIC DNA]</scope>
</reference>
<comment type="subcellular location">
    <subcellularLocation>
        <location evidence="1">Membrane</location>
        <topology evidence="1">Multi-pass membrane protein</topology>
    </subcellularLocation>
</comment>
<feature type="transmembrane region" description="Helical" evidence="5">
    <location>
        <begin position="252"/>
        <end position="272"/>
    </location>
</feature>
<keyword evidence="2 5" id="KW-0812">Transmembrane</keyword>
<dbReference type="InterPro" id="IPR000537">
    <property type="entry name" value="UbiA_prenyltransferase"/>
</dbReference>
<gene>
    <name evidence="6" type="ORF">A2V54_03505</name>
</gene>
<feature type="transmembrane region" description="Helical" evidence="5">
    <location>
        <begin position="112"/>
        <end position="131"/>
    </location>
</feature>
<evidence type="ECO:0000256" key="4">
    <source>
        <dbReference type="ARBA" id="ARBA00023136"/>
    </source>
</evidence>
<dbReference type="GO" id="GO:0016765">
    <property type="term" value="F:transferase activity, transferring alkyl or aryl (other than methyl) groups"/>
    <property type="evidence" value="ECO:0007669"/>
    <property type="project" value="InterPro"/>
</dbReference>
<keyword evidence="3 5" id="KW-1133">Transmembrane helix</keyword>
<feature type="transmembrane region" description="Helical" evidence="5">
    <location>
        <begin position="161"/>
        <end position="179"/>
    </location>
</feature>